<comment type="caution">
    <text evidence="2">The sequence shown here is derived from an EMBL/GenBank/DDBJ whole genome shotgun (WGS) entry which is preliminary data.</text>
</comment>
<accession>A0ABP6V3G6</accession>
<feature type="compositionally biased region" description="Acidic residues" evidence="1">
    <location>
        <begin position="57"/>
        <end position="67"/>
    </location>
</feature>
<dbReference type="Proteomes" id="UP001500707">
    <property type="component" value="Unassembled WGS sequence"/>
</dbReference>
<evidence type="ECO:0008006" key="4">
    <source>
        <dbReference type="Google" id="ProtNLM"/>
    </source>
</evidence>
<organism evidence="2 3">
    <name type="scientific">Streptomyces osmaniensis</name>
    <dbReference type="NCBI Taxonomy" id="593134"/>
    <lineage>
        <taxon>Bacteria</taxon>
        <taxon>Bacillati</taxon>
        <taxon>Actinomycetota</taxon>
        <taxon>Actinomycetes</taxon>
        <taxon>Kitasatosporales</taxon>
        <taxon>Streptomycetaceae</taxon>
        <taxon>Streptomyces</taxon>
    </lineage>
</organism>
<feature type="region of interest" description="Disordered" evidence="1">
    <location>
        <begin position="1"/>
        <end position="30"/>
    </location>
</feature>
<evidence type="ECO:0000313" key="3">
    <source>
        <dbReference type="Proteomes" id="UP001500707"/>
    </source>
</evidence>
<dbReference type="EMBL" id="BAABCE010000001">
    <property type="protein sequence ID" value="GAA3527929.1"/>
    <property type="molecule type" value="Genomic_DNA"/>
</dbReference>
<evidence type="ECO:0000256" key="1">
    <source>
        <dbReference type="SAM" id="MobiDB-lite"/>
    </source>
</evidence>
<proteinExistence type="predicted"/>
<feature type="region of interest" description="Disordered" evidence="1">
    <location>
        <begin position="46"/>
        <end position="85"/>
    </location>
</feature>
<protein>
    <recommendedName>
        <fullName evidence="4">DUF5709 domain-containing protein</fullName>
    </recommendedName>
</protein>
<reference evidence="3" key="1">
    <citation type="journal article" date="2019" name="Int. J. Syst. Evol. Microbiol.">
        <title>The Global Catalogue of Microorganisms (GCM) 10K type strain sequencing project: providing services to taxonomists for standard genome sequencing and annotation.</title>
        <authorList>
            <consortium name="The Broad Institute Genomics Platform"/>
            <consortium name="The Broad Institute Genome Sequencing Center for Infectious Disease"/>
            <person name="Wu L."/>
            <person name="Ma J."/>
        </authorList>
    </citation>
    <scope>NUCLEOTIDE SEQUENCE [LARGE SCALE GENOMIC DNA]</scope>
    <source>
        <strain evidence="3">JCM 17656</strain>
    </source>
</reference>
<name>A0ABP6V3G6_9ACTN</name>
<evidence type="ECO:0000313" key="2">
    <source>
        <dbReference type="EMBL" id="GAA3527929.1"/>
    </source>
</evidence>
<sequence>MGDTDRPIPERLGDQEEQAQHLVRTGNGPTVDDEQALLAQVHGAPDMAGFYSGPEVAVDEPAEDVDDNQGAAAEGDDTPKGGASA</sequence>
<keyword evidence="3" id="KW-1185">Reference proteome</keyword>
<gene>
    <name evidence="2" type="ORF">GCM10022295_07410</name>
</gene>
<dbReference type="RefSeq" id="WP_346180202.1">
    <property type="nucleotide sequence ID" value="NZ_BAABCE010000001.1"/>
</dbReference>
<feature type="compositionally biased region" description="Basic and acidic residues" evidence="1">
    <location>
        <begin position="1"/>
        <end position="14"/>
    </location>
</feature>